<sequence>MKIKFNVVKDENFDFILLEAKLLKTFKEVDNVAIVEKVEDKIFEKDDVKTHLEEITINVTGKNIGYRSVSASIFIVLESLSMKLFNINISIH</sequence>
<name>A0A2B6GS63_9BACI</name>
<dbReference type="AlphaFoldDB" id="A0A2B6GS63"/>
<comment type="caution">
    <text evidence="3">The sequence shown here is derived from an EMBL/GenBank/DDBJ whole genome shotgun (WGS) entry which is preliminary data.</text>
</comment>
<evidence type="ECO:0000313" key="3">
    <source>
        <dbReference type="EMBL" id="PGD31659.1"/>
    </source>
</evidence>
<dbReference type="EMBL" id="NUEL01000016">
    <property type="protein sequence ID" value="PEJ08153.1"/>
    <property type="molecule type" value="Genomic_DNA"/>
</dbReference>
<dbReference type="EMBL" id="NVIY01000038">
    <property type="protein sequence ID" value="PGD31659.1"/>
    <property type="molecule type" value="Genomic_DNA"/>
</dbReference>
<dbReference type="Proteomes" id="UP000223472">
    <property type="component" value="Unassembled WGS sequence"/>
</dbReference>
<evidence type="ECO:0008006" key="7">
    <source>
        <dbReference type="Google" id="ProtNLM"/>
    </source>
</evidence>
<evidence type="ECO:0000313" key="6">
    <source>
        <dbReference type="Proteomes" id="UP000223472"/>
    </source>
</evidence>
<protein>
    <recommendedName>
        <fullName evidence="7">Group-specific protein</fullName>
    </recommendedName>
</protein>
<accession>A0A2B6GS63</accession>
<dbReference type="Proteomes" id="UP000220045">
    <property type="component" value="Unassembled WGS sequence"/>
</dbReference>
<evidence type="ECO:0000313" key="2">
    <source>
        <dbReference type="EMBL" id="PEJ08153.1"/>
    </source>
</evidence>
<reference evidence="4 5" key="1">
    <citation type="submission" date="2017-09" db="EMBL/GenBank/DDBJ databases">
        <title>Large-scale bioinformatics analysis of Bacillus genomes uncovers conserved roles of natural products in bacterial physiology.</title>
        <authorList>
            <consortium name="Agbiome Team Llc"/>
            <person name="Bleich R.M."/>
            <person name="Grubbs K.J."/>
            <person name="Santa Maria K.C."/>
            <person name="Allen S.E."/>
            <person name="Farag S."/>
            <person name="Shank E.A."/>
            <person name="Bowers A."/>
        </authorList>
    </citation>
    <scope>NUCLEOTIDE SEQUENCE [LARGE SCALE GENOMIC DNA]</scope>
    <source>
        <strain evidence="2 4">AFS004017</strain>
        <strain evidence="3 6">AFS065610</strain>
        <strain evidence="1 5">AFS098222</strain>
    </source>
</reference>
<proteinExistence type="predicted"/>
<organism evidence="3 6">
    <name type="scientific">Bacillus wiedmannii</name>
    <dbReference type="NCBI Taxonomy" id="1890302"/>
    <lineage>
        <taxon>Bacteria</taxon>
        <taxon>Bacillati</taxon>
        <taxon>Bacillota</taxon>
        <taxon>Bacilli</taxon>
        <taxon>Bacillales</taxon>
        <taxon>Bacillaceae</taxon>
        <taxon>Bacillus</taxon>
        <taxon>Bacillus cereus group</taxon>
    </lineage>
</organism>
<evidence type="ECO:0000313" key="1">
    <source>
        <dbReference type="EMBL" id="PDY38617.1"/>
    </source>
</evidence>
<gene>
    <name evidence="2" type="ORF">CN684_12745</name>
    <name evidence="3" type="ORF">COM27_22885</name>
    <name evidence="1" type="ORF">COO17_20650</name>
</gene>
<evidence type="ECO:0000313" key="4">
    <source>
        <dbReference type="Proteomes" id="UP000220045"/>
    </source>
</evidence>
<dbReference type="Proteomes" id="UP000220111">
    <property type="component" value="Unassembled WGS sequence"/>
</dbReference>
<dbReference type="EMBL" id="NVPQ01000065">
    <property type="protein sequence ID" value="PDY38617.1"/>
    <property type="molecule type" value="Genomic_DNA"/>
</dbReference>
<evidence type="ECO:0000313" key="5">
    <source>
        <dbReference type="Proteomes" id="UP000220111"/>
    </source>
</evidence>
<dbReference type="RefSeq" id="WP_016135680.1">
    <property type="nucleotide sequence ID" value="NZ_CP133558.1"/>
</dbReference>